<dbReference type="Pfam" id="PF03737">
    <property type="entry name" value="RraA-like"/>
    <property type="match status" value="1"/>
</dbReference>
<dbReference type="PANTHER" id="PTHR33254:SF4">
    <property type="entry name" value="4-HYDROXY-4-METHYL-2-OXOGLUTARATE ALDOLASE 3-RELATED"/>
    <property type="match status" value="1"/>
</dbReference>
<sequence>MGKLTKDLIEKFKVMDTTCVSDALDRLEIKGGCEGILPIVCGVKAVGPAFTVKYRPCGGKKGTVGDFLDDVQPGQVVAIDNGGRTYVTVWGDIMTFYAQRRGLAGTVIDGVCRDVPQIIESKYPIYTRGRFMVTGKGRVEVEGVNVPISIGGV</sequence>
<dbReference type="PANTHER" id="PTHR33254">
    <property type="entry name" value="4-HYDROXY-4-METHYL-2-OXOGLUTARATE ALDOLASE 3-RELATED"/>
    <property type="match status" value="1"/>
</dbReference>
<protein>
    <recommendedName>
        <fullName evidence="2">RraA family protein</fullName>
    </recommendedName>
</protein>
<dbReference type="AlphaFoldDB" id="X1ESP1"/>
<organism evidence="1">
    <name type="scientific">marine sediment metagenome</name>
    <dbReference type="NCBI Taxonomy" id="412755"/>
    <lineage>
        <taxon>unclassified sequences</taxon>
        <taxon>metagenomes</taxon>
        <taxon>ecological metagenomes</taxon>
    </lineage>
</organism>
<dbReference type="InterPro" id="IPR036704">
    <property type="entry name" value="RraA/RraA-like_sf"/>
</dbReference>
<gene>
    <name evidence="1" type="ORF">S03H2_13181</name>
</gene>
<proteinExistence type="predicted"/>
<evidence type="ECO:0000313" key="1">
    <source>
        <dbReference type="EMBL" id="GAH35572.1"/>
    </source>
</evidence>
<evidence type="ECO:0008006" key="2">
    <source>
        <dbReference type="Google" id="ProtNLM"/>
    </source>
</evidence>
<feature type="non-terminal residue" evidence="1">
    <location>
        <position position="153"/>
    </location>
</feature>
<accession>X1ESP1</accession>
<comment type="caution">
    <text evidence="1">The sequence shown here is derived from an EMBL/GenBank/DDBJ whole genome shotgun (WGS) entry which is preliminary data.</text>
</comment>
<dbReference type="EMBL" id="BARU01006693">
    <property type="protein sequence ID" value="GAH35572.1"/>
    <property type="molecule type" value="Genomic_DNA"/>
</dbReference>
<name>X1ESP1_9ZZZZ</name>
<reference evidence="1" key="1">
    <citation type="journal article" date="2014" name="Front. Microbiol.">
        <title>High frequency of phylogenetically diverse reductive dehalogenase-homologous genes in deep subseafloor sedimentary metagenomes.</title>
        <authorList>
            <person name="Kawai M."/>
            <person name="Futagami T."/>
            <person name="Toyoda A."/>
            <person name="Takaki Y."/>
            <person name="Nishi S."/>
            <person name="Hori S."/>
            <person name="Arai W."/>
            <person name="Tsubouchi T."/>
            <person name="Morono Y."/>
            <person name="Uchiyama I."/>
            <person name="Ito T."/>
            <person name="Fujiyama A."/>
            <person name="Inagaki F."/>
            <person name="Takami H."/>
        </authorList>
    </citation>
    <scope>NUCLEOTIDE SEQUENCE</scope>
    <source>
        <strain evidence="1">Expedition CK06-06</strain>
    </source>
</reference>
<dbReference type="CDD" id="cd16841">
    <property type="entry name" value="RraA_family"/>
    <property type="match status" value="1"/>
</dbReference>
<dbReference type="InterPro" id="IPR005493">
    <property type="entry name" value="RraA/RraA-like"/>
</dbReference>
<dbReference type="SUPFAM" id="SSF89562">
    <property type="entry name" value="RraA-like"/>
    <property type="match status" value="1"/>
</dbReference>
<dbReference type="Gene3D" id="3.50.30.40">
    <property type="entry name" value="Ribonuclease E inhibitor RraA/RraA-like"/>
    <property type="match status" value="1"/>
</dbReference>